<protein>
    <recommendedName>
        <fullName evidence="4">PspA/IM30 family protein</fullName>
    </recommendedName>
</protein>
<reference evidence="3" key="1">
    <citation type="submission" date="2018-05" db="EMBL/GenBank/DDBJ databases">
        <authorList>
            <person name="Lanie J.A."/>
            <person name="Ng W.-L."/>
            <person name="Kazmierczak K.M."/>
            <person name="Andrzejewski T.M."/>
            <person name="Davidsen T.M."/>
            <person name="Wayne K.J."/>
            <person name="Tettelin H."/>
            <person name="Glass J.I."/>
            <person name="Rusch D."/>
            <person name="Podicherti R."/>
            <person name="Tsui H.-C.T."/>
            <person name="Winkler M.E."/>
        </authorList>
    </citation>
    <scope>NUCLEOTIDE SEQUENCE</scope>
</reference>
<evidence type="ECO:0000256" key="2">
    <source>
        <dbReference type="SAM" id="MobiDB-lite"/>
    </source>
</evidence>
<feature type="non-terminal residue" evidence="3">
    <location>
        <position position="1"/>
    </location>
</feature>
<accession>A0A383DT44</accession>
<gene>
    <name evidence="3" type="ORF">METZ01_LOCUS500525</name>
</gene>
<feature type="coiled-coil region" evidence="1">
    <location>
        <begin position="6"/>
        <end position="105"/>
    </location>
</feature>
<evidence type="ECO:0000256" key="1">
    <source>
        <dbReference type="SAM" id="Coils"/>
    </source>
</evidence>
<feature type="region of interest" description="Disordered" evidence="2">
    <location>
        <begin position="181"/>
        <end position="210"/>
    </location>
</feature>
<dbReference type="AlphaFoldDB" id="A0A383DT44"/>
<keyword evidence="1" id="KW-0175">Coiled coil</keyword>
<name>A0A383DT44_9ZZZZ</name>
<proteinExistence type="predicted"/>
<evidence type="ECO:0008006" key="4">
    <source>
        <dbReference type="Google" id="ProtNLM"/>
    </source>
</evidence>
<dbReference type="EMBL" id="UINC01219963">
    <property type="protein sequence ID" value="SVE47671.1"/>
    <property type="molecule type" value="Genomic_DNA"/>
</dbReference>
<evidence type="ECO:0000313" key="3">
    <source>
        <dbReference type="EMBL" id="SVE47671.1"/>
    </source>
</evidence>
<sequence length="210" mass="23312">QYNQGLASHAALVERLISQIEREEKRERELKAKASAHIKAGNNEPAARYALSLQEVRKELDDNRRQLEDAEKTYKELTKARDVTIQEAKRKIESLKFGIQDMKIQKATAELSEMATGMVSELGGSGETLDRLEGIVREQREKAAGRARVARDSVDMSEVKLKESEENALADMALADLASELGVTLDEKTPEASEAPVEEEPESESEKAGM</sequence>
<organism evidence="3">
    <name type="scientific">marine metagenome</name>
    <dbReference type="NCBI Taxonomy" id="408172"/>
    <lineage>
        <taxon>unclassified sequences</taxon>
        <taxon>metagenomes</taxon>
        <taxon>ecological metagenomes</taxon>
    </lineage>
</organism>